<keyword evidence="2" id="KW-1185">Reference proteome</keyword>
<gene>
    <name evidence="1" type="ORF">RCF98_02490</name>
</gene>
<sequence>MNSSKPMPEDESSALIGESSTCGIIAATIKQTIVFQKLIPPLNYCNAAFF</sequence>
<reference evidence="1 2" key="1">
    <citation type="submission" date="2023-08" db="EMBL/GenBank/DDBJ databases">
        <title>New molecular markers tilS and rpoB for phylogenetic and monitoring studies of the genus Thiothrix biodiversity.</title>
        <authorList>
            <person name="Ravin N.V."/>
            <person name="Smolyakov D."/>
            <person name="Markov N.D."/>
            <person name="Beletsky A.V."/>
            <person name="Mardanov A.V."/>
            <person name="Rudenko T.S."/>
            <person name="Grabovich M.Y."/>
        </authorList>
    </citation>
    <scope>NUCLEOTIDE SEQUENCE [LARGE SCALE GENOMIC DNA]</scope>
    <source>
        <strain evidence="1 2">MK1</strain>
    </source>
</reference>
<name>A0ABY9MTW0_9GAMM</name>
<dbReference type="Proteomes" id="UP001236657">
    <property type="component" value="Chromosome"/>
</dbReference>
<dbReference type="EMBL" id="CP133218">
    <property type="protein sequence ID" value="WML91231.1"/>
    <property type="molecule type" value="Genomic_DNA"/>
</dbReference>
<organism evidence="1 2">
    <name type="scientific">Thiothrix lacustris</name>
    <dbReference type="NCBI Taxonomy" id="525917"/>
    <lineage>
        <taxon>Bacteria</taxon>
        <taxon>Pseudomonadati</taxon>
        <taxon>Pseudomonadota</taxon>
        <taxon>Gammaproteobacteria</taxon>
        <taxon>Thiotrichales</taxon>
        <taxon>Thiotrichaceae</taxon>
        <taxon>Thiothrix</taxon>
    </lineage>
</organism>
<proteinExistence type="predicted"/>
<evidence type="ECO:0000313" key="1">
    <source>
        <dbReference type="EMBL" id="WML91231.1"/>
    </source>
</evidence>
<dbReference type="RefSeq" id="WP_308895949.1">
    <property type="nucleotide sequence ID" value="NZ_CP133218.1"/>
</dbReference>
<accession>A0ABY9MTW0</accession>
<evidence type="ECO:0000313" key="2">
    <source>
        <dbReference type="Proteomes" id="UP001236657"/>
    </source>
</evidence>
<protein>
    <submittedName>
        <fullName evidence="1">Uncharacterized protein</fullName>
    </submittedName>
</protein>